<feature type="binding site" evidence="8">
    <location>
        <position position="35"/>
    </location>
    <ligand>
        <name>Mg(2+)</name>
        <dbReference type="ChEBI" id="CHEBI:18420"/>
    </ligand>
</feature>
<evidence type="ECO:0000256" key="2">
    <source>
        <dbReference type="ARBA" id="ARBA00022598"/>
    </source>
</evidence>
<comment type="pathway">
    <text evidence="8">Cofactor biosynthesis; NAD(+) biosynthesis; NAD(+) from deamido-NAD(+) (ammonia route): step 1/1.</text>
</comment>
<dbReference type="InterPro" id="IPR003694">
    <property type="entry name" value="NAD_synthase"/>
</dbReference>
<keyword evidence="11" id="KW-1133">Transmembrane helix</keyword>
<feature type="transmembrane region" description="Helical" evidence="11">
    <location>
        <begin position="25"/>
        <end position="44"/>
    </location>
</feature>
<dbReference type="AlphaFoldDB" id="A0A7C3MIP1"/>
<feature type="binding site" evidence="8">
    <location>
        <position position="182"/>
    </location>
    <ligand>
        <name>Mg(2+)</name>
        <dbReference type="ChEBI" id="CHEBI:18420"/>
    </ligand>
</feature>
<dbReference type="PANTHER" id="PTHR23090">
    <property type="entry name" value="NH 3 /GLUTAMINE-DEPENDENT NAD + SYNTHETASE"/>
    <property type="match status" value="1"/>
</dbReference>
<dbReference type="UniPathway" id="UPA00253">
    <property type="reaction ID" value="UER00333"/>
</dbReference>
<dbReference type="GO" id="GO:0008795">
    <property type="term" value="F:NAD+ synthase activity"/>
    <property type="evidence" value="ECO:0007669"/>
    <property type="project" value="UniProtKB-UniRule"/>
</dbReference>
<dbReference type="InterPro" id="IPR014729">
    <property type="entry name" value="Rossmann-like_a/b/a_fold"/>
</dbReference>
<dbReference type="EC" id="6.3.1.5" evidence="8 10"/>
<dbReference type="Gene3D" id="3.40.50.620">
    <property type="entry name" value="HUPs"/>
    <property type="match status" value="1"/>
</dbReference>
<organism evidence="13">
    <name type="scientific">Dictyoglomus thermophilum</name>
    <dbReference type="NCBI Taxonomy" id="14"/>
    <lineage>
        <taxon>Bacteria</taxon>
        <taxon>Pseudomonadati</taxon>
        <taxon>Dictyoglomota</taxon>
        <taxon>Dictyoglomia</taxon>
        <taxon>Dictyoglomales</taxon>
        <taxon>Dictyoglomaceae</taxon>
        <taxon>Dictyoglomus</taxon>
    </lineage>
</organism>
<comment type="similarity">
    <text evidence="1 8 9">Belongs to the NAD synthetase family.</text>
</comment>
<dbReference type="GO" id="GO:0005737">
    <property type="term" value="C:cytoplasm"/>
    <property type="evidence" value="ECO:0007669"/>
    <property type="project" value="InterPro"/>
</dbReference>
<dbReference type="InterPro" id="IPR022926">
    <property type="entry name" value="NH(3)-dep_NAD(+)_synth"/>
</dbReference>
<proteinExistence type="inferred from homology"/>
<keyword evidence="2 8" id="KW-0436">Ligase</keyword>
<comment type="catalytic activity">
    <reaction evidence="8 10">
        <text>deamido-NAD(+) + NH4(+) + ATP = AMP + diphosphate + NAD(+) + H(+)</text>
        <dbReference type="Rhea" id="RHEA:21188"/>
        <dbReference type="ChEBI" id="CHEBI:15378"/>
        <dbReference type="ChEBI" id="CHEBI:28938"/>
        <dbReference type="ChEBI" id="CHEBI:30616"/>
        <dbReference type="ChEBI" id="CHEBI:33019"/>
        <dbReference type="ChEBI" id="CHEBI:57540"/>
        <dbReference type="ChEBI" id="CHEBI:58437"/>
        <dbReference type="ChEBI" id="CHEBI:456215"/>
        <dbReference type="EC" id="6.3.1.5"/>
    </reaction>
</comment>
<dbReference type="PANTHER" id="PTHR23090:SF9">
    <property type="entry name" value="GLUTAMINE-DEPENDENT NAD(+) SYNTHETASE"/>
    <property type="match status" value="1"/>
</dbReference>
<evidence type="ECO:0000259" key="12">
    <source>
        <dbReference type="Pfam" id="PF02540"/>
    </source>
</evidence>
<comment type="caution">
    <text evidence="8">Lacks conserved residue(s) required for the propagation of feature annotation.</text>
</comment>
<keyword evidence="7 8" id="KW-0520">NAD</keyword>
<keyword evidence="11" id="KW-0812">Transmembrane</keyword>
<evidence type="ECO:0000256" key="9">
    <source>
        <dbReference type="RuleBase" id="RU003811"/>
    </source>
</evidence>
<dbReference type="EMBL" id="DTIN01000005">
    <property type="protein sequence ID" value="HFX12589.1"/>
    <property type="molecule type" value="Genomic_DNA"/>
</dbReference>
<dbReference type="GO" id="GO:0004359">
    <property type="term" value="F:glutaminase activity"/>
    <property type="evidence" value="ECO:0007669"/>
    <property type="project" value="InterPro"/>
</dbReference>
<comment type="function">
    <text evidence="8">Catalyzes the ATP-dependent amidation of deamido-NAD to form NAD. Uses ammonia as a nitrogen source.</text>
</comment>
<evidence type="ECO:0000256" key="7">
    <source>
        <dbReference type="ARBA" id="ARBA00023027"/>
    </source>
</evidence>
<evidence type="ECO:0000256" key="4">
    <source>
        <dbReference type="ARBA" id="ARBA00022741"/>
    </source>
</evidence>
<evidence type="ECO:0000256" key="8">
    <source>
        <dbReference type="HAMAP-Rule" id="MF_00193"/>
    </source>
</evidence>
<gene>
    <name evidence="8 13" type="primary">nadE</name>
    <name evidence="13" type="ORF">ENW00_00275</name>
</gene>
<dbReference type="InterPro" id="IPR022310">
    <property type="entry name" value="NAD/GMP_synthase"/>
</dbReference>
<dbReference type="CDD" id="cd00553">
    <property type="entry name" value="NAD_synthase"/>
    <property type="match status" value="1"/>
</dbReference>
<comment type="subunit">
    <text evidence="8">Homodimer.</text>
</comment>
<keyword evidence="3 8" id="KW-0479">Metal-binding</keyword>
<dbReference type="SUPFAM" id="SSF52402">
    <property type="entry name" value="Adenine nucleotide alpha hydrolases-like"/>
    <property type="match status" value="1"/>
</dbReference>
<comment type="caution">
    <text evidence="13">The sequence shown here is derived from an EMBL/GenBank/DDBJ whole genome shotgun (WGS) entry which is preliminary data.</text>
</comment>
<evidence type="ECO:0000313" key="13">
    <source>
        <dbReference type="EMBL" id="HFX12589.1"/>
    </source>
</evidence>
<evidence type="ECO:0000256" key="5">
    <source>
        <dbReference type="ARBA" id="ARBA00022840"/>
    </source>
</evidence>
<sequence length="296" mass="34400">MNLLEEKNRIIKFLREKLDEEGKNGYVIGVSGGLDSAVVLYLLLEAVGKDKIFALIMPEMDSEPSSLRDALFLVRNLDVPYKVFSLTNTLWVLGVYKIIPLFWLLLRPLKKKAVRYLYEEYSKSLGKPIFFAQRGKVNSKRFRWFYEGIAYYRIKHRLRMILLYFYAEKKNFLVVGCTNLTEELLGYYVKYGDDAADVAPLSHLYKTEVRELAKLLKVPEKIINKPPSPDLLPGITDEFSLGVDYETIDKVLVSFEEGISPEYVEGVDRSFVELIYDQYIFMKKEKSKPLKLARKE</sequence>
<feature type="domain" description="NAD/GMP synthase" evidence="12">
    <location>
        <begin position="147"/>
        <end position="275"/>
    </location>
</feature>
<keyword evidence="11" id="KW-0472">Membrane</keyword>
<dbReference type="HAMAP" id="MF_00193">
    <property type="entry name" value="NadE_ammonia_dep"/>
    <property type="match status" value="1"/>
</dbReference>
<keyword evidence="6 8" id="KW-0460">Magnesium</keyword>
<evidence type="ECO:0000256" key="3">
    <source>
        <dbReference type="ARBA" id="ARBA00022723"/>
    </source>
</evidence>
<keyword evidence="4 8" id="KW-0547">Nucleotide-binding</keyword>
<name>A0A7C3MIP1_DICTH</name>
<feature type="binding site" description="in other chain" evidence="8">
    <location>
        <position position="157"/>
    </location>
    <ligand>
        <name>deamido-NAD(+)</name>
        <dbReference type="ChEBI" id="CHEBI:58437"/>
        <note>ligand shared between two neighboring subunits</note>
    </ligand>
</feature>
<evidence type="ECO:0000256" key="10">
    <source>
        <dbReference type="RuleBase" id="RU003812"/>
    </source>
</evidence>
<dbReference type="Pfam" id="PF02540">
    <property type="entry name" value="NAD_synthase"/>
    <property type="match status" value="2"/>
</dbReference>
<dbReference type="GO" id="GO:0003952">
    <property type="term" value="F:NAD+ synthase (glutamine-hydrolyzing) activity"/>
    <property type="evidence" value="ECO:0007669"/>
    <property type="project" value="InterPro"/>
</dbReference>
<feature type="domain" description="NAD/GMP synthase" evidence="12">
    <location>
        <begin position="8"/>
        <end position="90"/>
    </location>
</feature>
<feature type="binding site" evidence="8">
    <location>
        <position position="206"/>
    </location>
    <ligand>
        <name>ATP</name>
        <dbReference type="ChEBI" id="CHEBI:30616"/>
    </ligand>
</feature>
<dbReference type="GO" id="GO:0046872">
    <property type="term" value="F:metal ion binding"/>
    <property type="evidence" value="ECO:0007669"/>
    <property type="project" value="UniProtKB-KW"/>
</dbReference>
<evidence type="ECO:0000256" key="6">
    <source>
        <dbReference type="ARBA" id="ARBA00022842"/>
    </source>
</evidence>
<accession>A0A7C3MIP1</accession>
<feature type="binding site" evidence="8">
    <location>
        <begin position="29"/>
        <end position="36"/>
    </location>
    <ligand>
        <name>ATP</name>
        <dbReference type="ChEBI" id="CHEBI:30616"/>
    </ligand>
</feature>
<protein>
    <recommendedName>
        <fullName evidence="8 10">NH(3)-dependent NAD(+) synthetase</fullName>
        <ecNumber evidence="8 10">6.3.1.5</ecNumber>
    </recommendedName>
</protein>
<dbReference type="GO" id="GO:0009435">
    <property type="term" value="P:NAD+ biosynthetic process"/>
    <property type="evidence" value="ECO:0007669"/>
    <property type="project" value="UniProtKB-UniRule"/>
</dbReference>
<feature type="binding site" evidence="8">
    <location>
        <position position="228"/>
    </location>
    <ligand>
        <name>ATP</name>
        <dbReference type="ChEBI" id="CHEBI:30616"/>
    </ligand>
</feature>
<evidence type="ECO:0000256" key="11">
    <source>
        <dbReference type="SAM" id="Phobius"/>
    </source>
</evidence>
<dbReference type="NCBIfam" id="TIGR00552">
    <property type="entry name" value="nadE"/>
    <property type="match status" value="1"/>
</dbReference>
<reference evidence="13" key="1">
    <citation type="journal article" date="2020" name="mSystems">
        <title>Genome- and Community-Level Interaction Insights into Carbon Utilization and Element Cycling Functions of Hydrothermarchaeota in Hydrothermal Sediment.</title>
        <authorList>
            <person name="Zhou Z."/>
            <person name="Liu Y."/>
            <person name="Xu W."/>
            <person name="Pan J."/>
            <person name="Luo Z.H."/>
            <person name="Li M."/>
        </authorList>
    </citation>
    <scope>NUCLEOTIDE SEQUENCE [LARGE SCALE GENOMIC DNA]</scope>
    <source>
        <strain evidence="13">SpSt-81</strain>
    </source>
</reference>
<feature type="binding site" description="in other chain" evidence="8">
    <location>
        <position position="190"/>
    </location>
    <ligand>
        <name>deamido-NAD(+)</name>
        <dbReference type="ChEBI" id="CHEBI:58437"/>
        <note>ligand shared between two neighboring subunits</note>
    </ligand>
</feature>
<feature type="transmembrane region" description="Helical" evidence="11">
    <location>
        <begin position="83"/>
        <end position="106"/>
    </location>
</feature>
<feature type="binding site" evidence="8">
    <location>
        <position position="197"/>
    </location>
    <ligand>
        <name>deamido-NAD(+)</name>
        <dbReference type="ChEBI" id="CHEBI:58437"/>
        <note>ligand shared between two neighboring subunits</note>
    </ligand>
</feature>
<keyword evidence="5 8" id="KW-0067">ATP-binding</keyword>
<dbReference type="GO" id="GO:0005524">
    <property type="term" value="F:ATP binding"/>
    <property type="evidence" value="ECO:0007669"/>
    <property type="project" value="UniProtKB-UniRule"/>
</dbReference>
<evidence type="ECO:0000256" key="1">
    <source>
        <dbReference type="ARBA" id="ARBA00005859"/>
    </source>
</evidence>